<reference evidence="2" key="1">
    <citation type="submission" date="2021-01" db="EMBL/GenBank/DDBJ databases">
        <title>Genome public.</title>
        <authorList>
            <person name="Liu C."/>
            <person name="Sun Q."/>
        </authorList>
    </citation>
    <scope>NUCLEOTIDE SEQUENCE</scope>
    <source>
        <strain evidence="2">M6</strain>
    </source>
</reference>
<dbReference type="RefSeq" id="WP_201428368.1">
    <property type="nucleotide sequence ID" value="NZ_JAEQMG010000145.1"/>
</dbReference>
<evidence type="ECO:0000313" key="3">
    <source>
        <dbReference type="Proteomes" id="UP000633365"/>
    </source>
</evidence>
<dbReference type="Proteomes" id="UP000633365">
    <property type="component" value="Unassembled WGS sequence"/>
</dbReference>
<dbReference type="AlphaFoldDB" id="A0A934WTH6"/>
<dbReference type="Gene3D" id="3.40.50.300">
    <property type="entry name" value="P-loop containing nucleotide triphosphate hydrolases"/>
    <property type="match status" value="1"/>
</dbReference>
<keyword evidence="3" id="KW-1185">Reference proteome</keyword>
<comment type="caution">
    <text evidence="2">The sequence shown here is derived from an EMBL/GenBank/DDBJ whole genome shotgun (WGS) entry which is preliminary data.</text>
</comment>
<dbReference type="Pfam" id="PF13479">
    <property type="entry name" value="AAA_24"/>
    <property type="match status" value="1"/>
</dbReference>
<accession>A0A934WTH6</accession>
<proteinExistence type="predicted"/>
<dbReference type="SMART" id="SM00382">
    <property type="entry name" value="AAA"/>
    <property type="match status" value="1"/>
</dbReference>
<dbReference type="InterPro" id="IPR003593">
    <property type="entry name" value="AAA+_ATPase"/>
</dbReference>
<evidence type="ECO:0000313" key="2">
    <source>
        <dbReference type="EMBL" id="MBK6089662.1"/>
    </source>
</evidence>
<name>A0A934WTH6_9FIRM</name>
<dbReference type="EMBL" id="JAEQMG010000145">
    <property type="protein sequence ID" value="MBK6089662.1"/>
    <property type="molecule type" value="Genomic_DNA"/>
</dbReference>
<dbReference type="InterPro" id="IPR027417">
    <property type="entry name" value="P-loop_NTPase"/>
</dbReference>
<gene>
    <name evidence="2" type="ORF">JKK62_13600</name>
</gene>
<evidence type="ECO:0000259" key="1">
    <source>
        <dbReference type="SMART" id="SM00382"/>
    </source>
</evidence>
<dbReference type="SUPFAM" id="SSF52540">
    <property type="entry name" value="P-loop containing nucleoside triphosphate hydrolases"/>
    <property type="match status" value="1"/>
</dbReference>
<sequence>MSIVFEPASRAKSKARIAVTGPSGSGKTLSSLLLAYGLTGDWNKVAIIDTEHGRARFYAERKEYGIGKFLYQRLDPPYSPERYIDYVTSAAQSVGEDGCVIIDSFSHAWDNEGGVLDIKDKIASRNDKNSYTAWSEAGKIQNSLVNTILSVECHTITTMRAKMAYAMEEDDRGRMKPVKIGLAPVQRDNTEYEFDIVFQIDRQHNATLSKDTTFLDRWSGVIDAELGKQLGDWLNSGVELPRCADCGKVIMSDGKRSVDQIVTGTIKNYGRQLCMPCASAENRRRKEAVNNAASSVSE</sequence>
<feature type="domain" description="AAA+ ATPase" evidence="1">
    <location>
        <begin position="13"/>
        <end position="204"/>
    </location>
</feature>
<protein>
    <submittedName>
        <fullName evidence="2">AAA family ATPase</fullName>
    </submittedName>
</protein>
<organism evidence="2 3">
    <name type="scientific">Ruminococcus difficilis</name>
    <dbReference type="NCBI Taxonomy" id="2763069"/>
    <lineage>
        <taxon>Bacteria</taxon>
        <taxon>Bacillati</taxon>
        <taxon>Bacillota</taxon>
        <taxon>Clostridia</taxon>
        <taxon>Eubacteriales</taxon>
        <taxon>Oscillospiraceae</taxon>
        <taxon>Ruminococcus</taxon>
    </lineage>
</organism>